<keyword evidence="2" id="KW-1133">Transmembrane helix</keyword>
<protein>
    <recommendedName>
        <fullName evidence="3">Link domain-containing protein</fullName>
    </recommendedName>
</protein>
<dbReference type="InterPro" id="IPR016187">
    <property type="entry name" value="CTDL_fold"/>
</dbReference>
<dbReference type="GO" id="GO:0005540">
    <property type="term" value="F:hyaluronic acid binding"/>
    <property type="evidence" value="ECO:0007669"/>
    <property type="project" value="InterPro"/>
</dbReference>
<organism evidence="4">
    <name type="scientific">viral metagenome</name>
    <dbReference type="NCBI Taxonomy" id="1070528"/>
    <lineage>
        <taxon>unclassified sequences</taxon>
        <taxon>metagenomes</taxon>
        <taxon>organismal metagenomes</taxon>
    </lineage>
</organism>
<keyword evidence="2" id="KW-0812">Transmembrane</keyword>
<evidence type="ECO:0000259" key="3">
    <source>
        <dbReference type="PROSITE" id="PS50963"/>
    </source>
</evidence>
<feature type="transmembrane region" description="Helical" evidence="2">
    <location>
        <begin position="90"/>
        <end position="109"/>
    </location>
</feature>
<dbReference type="PROSITE" id="PS50963">
    <property type="entry name" value="LINK_2"/>
    <property type="match status" value="1"/>
</dbReference>
<sequence length="299" mass="33728">MDLTYNSISGINTDPTVYLKEFITKNGKQDNRITADTKIFMLIALVVIIIIYGILFAALGGGGGGGSESTSVTESGSAGTKSLGLRFFEVLLWSVFIMLVLLNGFQYFFNVNLTTKFVSFFTDKPKLEITMQVPEDEPVQEMKIKKEVFNIPDNKYTYDDAKAICAAYGAKLANYDEVESSYQTGGEWCNYGWSDNQMALFPTQKETWDKLQKIKGHEHDCGRPGINGGFIDNKDVQFGVNCYGYKPLITAAETQKMQTSSVYPLTMKDIEKQNRIEYWKKRIPEILLSPFNRSSWSII</sequence>
<evidence type="ECO:0000256" key="1">
    <source>
        <dbReference type="ARBA" id="ARBA00023157"/>
    </source>
</evidence>
<dbReference type="InterPro" id="IPR016186">
    <property type="entry name" value="C-type_lectin-like/link_sf"/>
</dbReference>
<dbReference type="AlphaFoldDB" id="A0A6C0I286"/>
<name>A0A6C0I286_9ZZZZ</name>
<dbReference type="SUPFAM" id="SSF56436">
    <property type="entry name" value="C-type lectin-like"/>
    <property type="match status" value="1"/>
</dbReference>
<evidence type="ECO:0000256" key="2">
    <source>
        <dbReference type="SAM" id="Phobius"/>
    </source>
</evidence>
<evidence type="ECO:0000313" key="4">
    <source>
        <dbReference type="EMBL" id="QHT87108.1"/>
    </source>
</evidence>
<proteinExistence type="predicted"/>
<reference evidence="4" key="1">
    <citation type="journal article" date="2020" name="Nature">
        <title>Giant virus diversity and host interactions through global metagenomics.</title>
        <authorList>
            <person name="Schulz F."/>
            <person name="Roux S."/>
            <person name="Paez-Espino D."/>
            <person name="Jungbluth S."/>
            <person name="Walsh D.A."/>
            <person name="Denef V.J."/>
            <person name="McMahon K.D."/>
            <person name="Konstantinidis K.T."/>
            <person name="Eloe-Fadrosh E.A."/>
            <person name="Kyrpides N.C."/>
            <person name="Woyke T."/>
        </authorList>
    </citation>
    <scope>NUCLEOTIDE SEQUENCE</scope>
    <source>
        <strain evidence="4">GVMAG-M-3300023184-18</strain>
    </source>
</reference>
<dbReference type="Pfam" id="PF00193">
    <property type="entry name" value="Xlink"/>
    <property type="match status" value="1"/>
</dbReference>
<keyword evidence="1" id="KW-1015">Disulfide bond</keyword>
<accession>A0A6C0I286</accession>
<dbReference type="SMART" id="SM00445">
    <property type="entry name" value="LINK"/>
    <property type="match status" value="1"/>
</dbReference>
<dbReference type="EMBL" id="MN740082">
    <property type="protein sequence ID" value="QHT87108.1"/>
    <property type="molecule type" value="Genomic_DNA"/>
</dbReference>
<dbReference type="GO" id="GO:0007155">
    <property type="term" value="P:cell adhesion"/>
    <property type="evidence" value="ECO:0007669"/>
    <property type="project" value="InterPro"/>
</dbReference>
<keyword evidence="2" id="KW-0472">Membrane</keyword>
<feature type="transmembrane region" description="Helical" evidence="2">
    <location>
        <begin position="39"/>
        <end position="59"/>
    </location>
</feature>
<dbReference type="InterPro" id="IPR000538">
    <property type="entry name" value="Link_dom"/>
</dbReference>
<dbReference type="Gene3D" id="3.10.100.10">
    <property type="entry name" value="Mannose-Binding Protein A, subunit A"/>
    <property type="match status" value="1"/>
</dbReference>
<feature type="domain" description="Link" evidence="3">
    <location>
        <begin position="145"/>
        <end position="244"/>
    </location>
</feature>